<reference evidence="4 5" key="1">
    <citation type="journal article" date="2016" name="Nat. Commun.">
        <title>Thousands of microbial genomes shed light on interconnected biogeochemical processes in an aquifer system.</title>
        <authorList>
            <person name="Anantharaman K."/>
            <person name="Brown C.T."/>
            <person name="Hug L.A."/>
            <person name="Sharon I."/>
            <person name="Castelle C.J."/>
            <person name="Probst A.J."/>
            <person name="Thomas B.C."/>
            <person name="Singh A."/>
            <person name="Wilkins M.J."/>
            <person name="Karaoz U."/>
            <person name="Brodie E.L."/>
            <person name="Williams K.H."/>
            <person name="Hubbard S.S."/>
            <person name="Banfield J.F."/>
        </authorList>
    </citation>
    <scope>NUCLEOTIDE SEQUENCE [LARGE SCALE GENOMIC DNA]</scope>
</reference>
<evidence type="ECO:0000256" key="1">
    <source>
        <dbReference type="SAM" id="Coils"/>
    </source>
</evidence>
<feature type="domain" description="DUF5660" evidence="3">
    <location>
        <begin position="105"/>
        <end position="211"/>
    </location>
</feature>
<dbReference type="AlphaFoldDB" id="A0A1F8B7F9"/>
<protein>
    <recommendedName>
        <fullName evidence="3">DUF5660 domain-containing protein</fullName>
    </recommendedName>
</protein>
<dbReference type="EMBL" id="MGHC01000014">
    <property type="protein sequence ID" value="OGM59870.1"/>
    <property type="molecule type" value="Genomic_DNA"/>
</dbReference>
<dbReference type="InterPro" id="IPR043719">
    <property type="entry name" value="DUF5660"/>
</dbReference>
<feature type="region of interest" description="Disordered" evidence="2">
    <location>
        <begin position="1"/>
        <end position="21"/>
    </location>
</feature>
<comment type="caution">
    <text evidence="4">The sequence shown here is derived from an EMBL/GenBank/DDBJ whole genome shotgun (WGS) entry which is preliminary data.</text>
</comment>
<dbReference type="Pfam" id="PF18904">
    <property type="entry name" value="DUF5660"/>
    <property type="match status" value="1"/>
</dbReference>
<dbReference type="STRING" id="1802516.A3A75_00995"/>
<dbReference type="Proteomes" id="UP000179018">
    <property type="component" value="Unassembled WGS sequence"/>
</dbReference>
<evidence type="ECO:0000313" key="5">
    <source>
        <dbReference type="Proteomes" id="UP000179018"/>
    </source>
</evidence>
<evidence type="ECO:0000313" key="4">
    <source>
        <dbReference type="EMBL" id="OGM59870.1"/>
    </source>
</evidence>
<feature type="coiled-coil region" evidence="1">
    <location>
        <begin position="78"/>
        <end position="119"/>
    </location>
</feature>
<evidence type="ECO:0000256" key="2">
    <source>
        <dbReference type="SAM" id="MobiDB-lite"/>
    </source>
</evidence>
<name>A0A1F8B7F9_9BACT</name>
<feature type="compositionally biased region" description="Basic residues" evidence="2">
    <location>
        <begin position="1"/>
        <end position="11"/>
    </location>
</feature>
<organism evidence="4 5">
    <name type="scientific">Candidatus Woesebacteria bacterium RIFCSPLOWO2_01_FULL_39_10</name>
    <dbReference type="NCBI Taxonomy" id="1802516"/>
    <lineage>
        <taxon>Bacteria</taxon>
        <taxon>Candidatus Woeseibacteriota</taxon>
    </lineage>
</organism>
<proteinExistence type="predicted"/>
<gene>
    <name evidence="4" type="ORF">A3A75_00995</name>
</gene>
<evidence type="ECO:0000259" key="3">
    <source>
        <dbReference type="Pfam" id="PF18904"/>
    </source>
</evidence>
<keyword evidence="1" id="KW-0175">Coiled coil</keyword>
<sequence>MDKSNKTKGNKVARLPNPLEVMKDVGSATAKQMRDEASKIPGDFMEQLMGFQPKTRNFSGELIPGEALEVSEVFSGRYDEIQKTRKQVSLERQLLEAERVQVEKKSNELRMNLHAIRQEILVLAQKTDSLTQETEIAAMQAPIEPGIYHVIFFEKLLEFIKSFRKKVEEAAVWLQAVNGRAAKKNAWGARYKQHGAKYLLSGEHYLQRSAG</sequence>
<accession>A0A1F8B7F9</accession>